<name>G0QL99_ICHMU</name>
<dbReference type="Proteomes" id="UP000008983">
    <property type="component" value="Unassembled WGS sequence"/>
</dbReference>
<evidence type="ECO:0000313" key="2">
    <source>
        <dbReference type="EMBL" id="EGR34006.1"/>
    </source>
</evidence>
<evidence type="ECO:0008006" key="4">
    <source>
        <dbReference type="Google" id="ProtNLM"/>
    </source>
</evidence>
<dbReference type="InParanoid" id="G0QL99"/>
<feature type="transmembrane region" description="Helical" evidence="1">
    <location>
        <begin position="181"/>
        <end position="199"/>
    </location>
</feature>
<proteinExistence type="predicted"/>
<evidence type="ECO:0000313" key="3">
    <source>
        <dbReference type="Proteomes" id="UP000008983"/>
    </source>
</evidence>
<organism evidence="2 3">
    <name type="scientific">Ichthyophthirius multifiliis</name>
    <name type="common">White spot disease agent</name>
    <name type="synonym">Ich</name>
    <dbReference type="NCBI Taxonomy" id="5932"/>
    <lineage>
        <taxon>Eukaryota</taxon>
        <taxon>Sar</taxon>
        <taxon>Alveolata</taxon>
        <taxon>Ciliophora</taxon>
        <taxon>Intramacronucleata</taxon>
        <taxon>Oligohymenophorea</taxon>
        <taxon>Hymenostomatida</taxon>
        <taxon>Ophryoglenina</taxon>
        <taxon>Ichthyophthirius</taxon>
    </lineage>
</organism>
<dbReference type="EMBL" id="GL983236">
    <property type="protein sequence ID" value="EGR34006.1"/>
    <property type="molecule type" value="Genomic_DNA"/>
</dbReference>
<sequence length="300" mass="34376">MCFLFILHTFTIIIQNKSIFTFQTFICFFTFFASNMTRITSIIHRIFKFFLRTFCFTLILFKISIPRANNFFNTEAILQIKSLCTRQAFVLFYTYLTIQVAQFTLQSTGFQISAFNTRITCIGIRTRVTRRIALLANSIYIQILFTITLIGIGVVIGIYINIDIYTFLISQKNHRIITRSALIVNYSAFTCSTIIITFFTQTTPCVNIITKIAISTRKCILTSKTSRITQLTFPLSISICIMLIKLTISNALIVLSDIIKQITFCTLFRKIIASFAINSSARLAIFSNRIQIHTISTCRT</sequence>
<feature type="transmembrane region" description="Helical" evidence="1">
    <location>
        <begin position="231"/>
        <end position="255"/>
    </location>
</feature>
<feature type="transmembrane region" description="Helical" evidence="1">
    <location>
        <begin position="20"/>
        <end position="37"/>
    </location>
</feature>
<accession>G0QL99</accession>
<dbReference type="AlphaFoldDB" id="G0QL99"/>
<dbReference type="GeneID" id="14910194"/>
<protein>
    <recommendedName>
        <fullName evidence="4">Transmembrane protein</fullName>
    </recommendedName>
</protein>
<evidence type="ECO:0000256" key="1">
    <source>
        <dbReference type="SAM" id="Phobius"/>
    </source>
</evidence>
<gene>
    <name evidence="2" type="ORF">IMG5_027530</name>
</gene>
<feature type="transmembrane region" description="Helical" evidence="1">
    <location>
        <begin position="49"/>
        <end position="65"/>
    </location>
</feature>
<dbReference type="RefSeq" id="XP_004039310.1">
    <property type="nucleotide sequence ID" value="XM_004039262.1"/>
</dbReference>
<reference evidence="2 3" key="1">
    <citation type="submission" date="2011-07" db="EMBL/GenBank/DDBJ databases">
        <authorList>
            <person name="Coyne R."/>
            <person name="Brami D."/>
            <person name="Johnson J."/>
            <person name="Hostetler J."/>
            <person name="Hannick L."/>
            <person name="Clark T."/>
            <person name="Cassidy-Hanley D."/>
            <person name="Inman J."/>
        </authorList>
    </citation>
    <scope>NUCLEOTIDE SEQUENCE [LARGE SCALE GENOMIC DNA]</scope>
    <source>
        <strain evidence="2 3">G5</strain>
    </source>
</reference>
<keyword evidence="1" id="KW-1133">Transmembrane helix</keyword>
<keyword evidence="3" id="KW-1185">Reference proteome</keyword>
<keyword evidence="1" id="KW-0472">Membrane</keyword>
<keyword evidence="1" id="KW-0812">Transmembrane</keyword>
<feature type="transmembrane region" description="Helical" evidence="1">
    <location>
        <begin position="139"/>
        <end position="160"/>
    </location>
</feature>